<dbReference type="SUPFAM" id="SSF51905">
    <property type="entry name" value="FAD/NAD(P)-binding domain"/>
    <property type="match status" value="1"/>
</dbReference>
<accession>A0A6A6B0P5</accession>
<evidence type="ECO:0000256" key="3">
    <source>
        <dbReference type="ARBA" id="ARBA00022827"/>
    </source>
</evidence>
<dbReference type="GO" id="GO:0004497">
    <property type="term" value="F:monooxygenase activity"/>
    <property type="evidence" value="ECO:0007669"/>
    <property type="project" value="InterPro"/>
</dbReference>
<dbReference type="InterPro" id="IPR050562">
    <property type="entry name" value="FAD_mOase_fung"/>
</dbReference>
<dbReference type="EMBL" id="ML995516">
    <property type="protein sequence ID" value="KAF2136597.1"/>
    <property type="molecule type" value="Genomic_DNA"/>
</dbReference>
<dbReference type="Gene3D" id="3.50.50.60">
    <property type="entry name" value="FAD/NAD(P)-binding domain"/>
    <property type="match status" value="1"/>
</dbReference>
<comment type="similarity">
    <text evidence="1">Belongs to the paxM FAD-dependent monooxygenase family.</text>
</comment>
<dbReference type="PRINTS" id="PR00420">
    <property type="entry name" value="RNGMNOXGNASE"/>
</dbReference>
<dbReference type="InterPro" id="IPR036188">
    <property type="entry name" value="FAD/NAD-bd_sf"/>
</dbReference>
<dbReference type="InterPro" id="IPR002938">
    <property type="entry name" value="FAD-bd"/>
</dbReference>
<dbReference type="PANTHER" id="PTHR47356">
    <property type="entry name" value="FAD-DEPENDENT MONOOXYGENASE ASQG-RELATED"/>
    <property type="match status" value="1"/>
</dbReference>
<dbReference type="RefSeq" id="XP_033392315.1">
    <property type="nucleotide sequence ID" value="XM_033537566.1"/>
</dbReference>
<proteinExistence type="inferred from homology"/>
<organism evidence="6 7">
    <name type="scientific">Aplosporella prunicola CBS 121167</name>
    <dbReference type="NCBI Taxonomy" id="1176127"/>
    <lineage>
        <taxon>Eukaryota</taxon>
        <taxon>Fungi</taxon>
        <taxon>Dikarya</taxon>
        <taxon>Ascomycota</taxon>
        <taxon>Pezizomycotina</taxon>
        <taxon>Dothideomycetes</taxon>
        <taxon>Dothideomycetes incertae sedis</taxon>
        <taxon>Botryosphaeriales</taxon>
        <taxon>Aplosporellaceae</taxon>
        <taxon>Aplosporella</taxon>
    </lineage>
</organism>
<evidence type="ECO:0000256" key="4">
    <source>
        <dbReference type="ARBA" id="ARBA00023002"/>
    </source>
</evidence>
<keyword evidence="7" id="KW-1185">Reference proteome</keyword>
<evidence type="ECO:0000259" key="5">
    <source>
        <dbReference type="Pfam" id="PF01494"/>
    </source>
</evidence>
<dbReference type="OrthoDB" id="2431938at2759"/>
<dbReference type="Pfam" id="PF01494">
    <property type="entry name" value="FAD_binding_3"/>
    <property type="match status" value="2"/>
</dbReference>
<keyword evidence="4" id="KW-0560">Oxidoreductase</keyword>
<evidence type="ECO:0000313" key="7">
    <source>
        <dbReference type="Proteomes" id="UP000799438"/>
    </source>
</evidence>
<dbReference type="Proteomes" id="UP000799438">
    <property type="component" value="Unassembled WGS sequence"/>
</dbReference>
<evidence type="ECO:0000256" key="1">
    <source>
        <dbReference type="ARBA" id="ARBA00007992"/>
    </source>
</evidence>
<keyword evidence="2" id="KW-0285">Flavoprotein</keyword>
<dbReference type="GO" id="GO:0071949">
    <property type="term" value="F:FAD binding"/>
    <property type="evidence" value="ECO:0007669"/>
    <property type="project" value="InterPro"/>
</dbReference>
<evidence type="ECO:0000256" key="2">
    <source>
        <dbReference type="ARBA" id="ARBA00022630"/>
    </source>
</evidence>
<feature type="domain" description="FAD-binding" evidence="5">
    <location>
        <begin position="30"/>
        <end position="196"/>
    </location>
</feature>
<dbReference type="PANTHER" id="PTHR47356:SF2">
    <property type="entry name" value="FAD-BINDING DOMAIN-CONTAINING PROTEIN-RELATED"/>
    <property type="match status" value="1"/>
</dbReference>
<feature type="domain" description="FAD-binding" evidence="5">
    <location>
        <begin position="316"/>
        <end position="403"/>
    </location>
</feature>
<evidence type="ECO:0000313" key="6">
    <source>
        <dbReference type="EMBL" id="KAF2136597.1"/>
    </source>
</evidence>
<keyword evidence="3" id="KW-0274">FAD</keyword>
<sequence>MAHPQLPEEILPTFPYLTPPLSPASPPPFHVLIVGASISGLALAHALQRAKIPHTILEAQPQVTHPGIGASIGLWPNGMRVLDQLGAWERIKKECNTMGDCWDRGDSGGTACCWVHRVDERGCRNGYTGFAVLERAHVVKALWDTLPDQSVVVTNARLANIVDGPDGVRVTTTSGAEYAGDIVVGCDGVNSAVRSCMWEAANRNVPGLISEKEKRSLITSYKCLAGISTALPSLPGHTTSDSHILHAPGRCILLLTTPTRTFFFVFLKLPRPIQYPARVRYTPAEAAAEAAALAHVPLTDTGTATFGDVWARRLRAQLIPLEEGVFDTWHHGRTVLLGDSAHKFSVMLAFGGNAALESAAALANCLHREVLAHRGCKVGPEAITNLFEEYQAQRFPRAQRIHRLAHRVMRLQSWETPLLRAAQRFVIPLVGEAWALNVFAALVAGGGRLNFVPVPEHEKGNVPFDDEIVRGALVRRCPGEAGSAALVKVTGMHERLAELLRVLLSAGLFAAVVVSVRAWRT</sequence>
<gene>
    <name evidence="6" type="ORF">K452DRAFT_237200</name>
</gene>
<name>A0A6A6B0P5_9PEZI</name>
<reference evidence="6" key="1">
    <citation type="journal article" date="2020" name="Stud. Mycol.">
        <title>101 Dothideomycetes genomes: a test case for predicting lifestyles and emergence of pathogens.</title>
        <authorList>
            <person name="Haridas S."/>
            <person name="Albert R."/>
            <person name="Binder M."/>
            <person name="Bloem J."/>
            <person name="Labutti K."/>
            <person name="Salamov A."/>
            <person name="Andreopoulos B."/>
            <person name="Baker S."/>
            <person name="Barry K."/>
            <person name="Bills G."/>
            <person name="Bluhm B."/>
            <person name="Cannon C."/>
            <person name="Castanera R."/>
            <person name="Culley D."/>
            <person name="Daum C."/>
            <person name="Ezra D."/>
            <person name="Gonzalez J."/>
            <person name="Henrissat B."/>
            <person name="Kuo A."/>
            <person name="Liang C."/>
            <person name="Lipzen A."/>
            <person name="Lutzoni F."/>
            <person name="Magnuson J."/>
            <person name="Mondo S."/>
            <person name="Nolan M."/>
            <person name="Ohm R."/>
            <person name="Pangilinan J."/>
            <person name="Park H.-J."/>
            <person name="Ramirez L."/>
            <person name="Alfaro M."/>
            <person name="Sun H."/>
            <person name="Tritt A."/>
            <person name="Yoshinaga Y."/>
            <person name="Zwiers L.-H."/>
            <person name="Turgeon B."/>
            <person name="Goodwin S."/>
            <person name="Spatafora J."/>
            <person name="Crous P."/>
            <person name="Grigoriev I."/>
        </authorList>
    </citation>
    <scope>NUCLEOTIDE SEQUENCE</scope>
    <source>
        <strain evidence="6">CBS 121167</strain>
    </source>
</reference>
<dbReference type="GeneID" id="54295062"/>
<dbReference type="AlphaFoldDB" id="A0A6A6B0P5"/>
<protein>
    <recommendedName>
        <fullName evidence="5">FAD-binding domain-containing protein</fullName>
    </recommendedName>
</protein>